<name>A0A0L0BVT9_LUCCU</name>
<dbReference type="EMBL" id="JRES01001256">
    <property type="protein sequence ID" value="KNC24131.1"/>
    <property type="molecule type" value="Genomic_DNA"/>
</dbReference>
<gene>
    <name evidence="1" type="ORF">FF38_07448</name>
</gene>
<proteinExistence type="predicted"/>
<dbReference type="AlphaFoldDB" id="A0A0L0BVT9"/>
<protein>
    <recommendedName>
        <fullName evidence="3">Phorbol-ester/DAG-type domain-containing protein</fullName>
    </recommendedName>
</protein>
<keyword evidence="2" id="KW-1185">Reference proteome</keyword>
<accession>A0A0L0BVT9</accession>
<evidence type="ECO:0000313" key="2">
    <source>
        <dbReference type="Proteomes" id="UP000037069"/>
    </source>
</evidence>
<comment type="caution">
    <text evidence="1">The sequence shown here is derived from an EMBL/GenBank/DDBJ whole genome shotgun (WGS) entry which is preliminary data.</text>
</comment>
<reference evidence="1 2" key="1">
    <citation type="journal article" date="2015" name="Nat. Commun.">
        <title>Lucilia cuprina genome unlocks parasitic fly biology to underpin future interventions.</title>
        <authorList>
            <person name="Anstead C.A."/>
            <person name="Korhonen P.K."/>
            <person name="Young N.D."/>
            <person name="Hall R.S."/>
            <person name="Jex A.R."/>
            <person name="Murali S.C."/>
            <person name="Hughes D.S."/>
            <person name="Lee S.F."/>
            <person name="Perry T."/>
            <person name="Stroehlein A.J."/>
            <person name="Ansell B.R."/>
            <person name="Breugelmans B."/>
            <person name="Hofmann A."/>
            <person name="Qu J."/>
            <person name="Dugan S."/>
            <person name="Lee S.L."/>
            <person name="Chao H."/>
            <person name="Dinh H."/>
            <person name="Han Y."/>
            <person name="Doddapaneni H.V."/>
            <person name="Worley K.C."/>
            <person name="Muzny D.M."/>
            <person name="Ioannidis P."/>
            <person name="Waterhouse R.M."/>
            <person name="Zdobnov E.M."/>
            <person name="James P.J."/>
            <person name="Bagnall N.H."/>
            <person name="Kotze A.C."/>
            <person name="Gibbs R.A."/>
            <person name="Richards S."/>
            <person name="Batterham P."/>
            <person name="Gasser R.B."/>
        </authorList>
    </citation>
    <scope>NUCLEOTIDE SEQUENCE [LARGE SCALE GENOMIC DNA]</scope>
    <source>
        <strain evidence="1 2">LS</strain>
        <tissue evidence="1">Full body</tissue>
    </source>
</reference>
<evidence type="ECO:0000313" key="1">
    <source>
        <dbReference type="EMBL" id="KNC24131.1"/>
    </source>
</evidence>
<dbReference type="Proteomes" id="UP000037069">
    <property type="component" value="Unassembled WGS sequence"/>
</dbReference>
<sequence length="161" mass="17930">MALTCGYCSTTCKKSESFICAICNNCQHYNCILQQTPTMTQAMKDNITKTKTGKKCVEKSSMNPINSKFNSLEKQLQDLTNFIKDGIASQLSEMKTDLANTLSHSKKFEDDTTSKLKHLERDNNNLRKQINRPDIIISGLKSNMESSELYSAAISIGKACG</sequence>
<evidence type="ECO:0008006" key="3">
    <source>
        <dbReference type="Google" id="ProtNLM"/>
    </source>
</evidence>
<organism evidence="1 2">
    <name type="scientific">Lucilia cuprina</name>
    <name type="common">Green bottle fly</name>
    <name type="synonym">Australian sheep blowfly</name>
    <dbReference type="NCBI Taxonomy" id="7375"/>
    <lineage>
        <taxon>Eukaryota</taxon>
        <taxon>Metazoa</taxon>
        <taxon>Ecdysozoa</taxon>
        <taxon>Arthropoda</taxon>
        <taxon>Hexapoda</taxon>
        <taxon>Insecta</taxon>
        <taxon>Pterygota</taxon>
        <taxon>Neoptera</taxon>
        <taxon>Endopterygota</taxon>
        <taxon>Diptera</taxon>
        <taxon>Brachycera</taxon>
        <taxon>Muscomorpha</taxon>
        <taxon>Oestroidea</taxon>
        <taxon>Calliphoridae</taxon>
        <taxon>Luciliinae</taxon>
        <taxon>Lucilia</taxon>
    </lineage>
</organism>